<keyword evidence="4" id="KW-1185">Reference proteome</keyword>
<dbReference type="AlphaFoldDB" id="A0A917DDD2"/>
<gene>
    <name evidence="3" type="ORF">GCM10010989_01160</name>
</gene>
<comment type="caution">
    <text evidence="3">The sequence shown here is derived from an EMBL/GenBank/DDBJ whole genome shotgun (WGS) entry which is preliminary data.</text>
</comment>
<evidence type="ECO:0000313" key="3">
    <source>
        <dbReference type="EMBL" id="GGD30811.1"/>
    </source>
</evidence>
<protein>
    <recommendedName>
        <fullName evidence="5">DUF1570 domain-containing protein</fullName>
    </recommendedName>
</protein>
<dbReference type="RefSeq" id="WP_066765863.1">
    <property type="nucleotide sequence ID" value="NZ_BMIO01000001.1"/>
</dbReference>
<feature type="coiled-coil region" evidence="1">
    <location>
        <begin position="371"/>
        <end position="398"/>
    </location>
</feature>
<keyword evidence="2" id="KW-0732">Signal</keyword>
<name>A0A917DDD2_9SPHN</name>
<dbReference type="Gene3D" id="1.25.40.10">
    <property type="entry name" value="Tetratricopeptide repeat domain"/>
    <property type="match status" value="1"/>
</dbReference>
<reference evidence="3 4" key="1">
    <citation type="journal article" date="2014" name="Int. J. Syst. Evol. Microbiol.">
        <title>Complete genome sequence of Corynebacterium casei LMG S-19264T (=DSM 44701T), isolated from a smear-ripened cheese.</title>
        <authorList>
            <consortium name="US DOE Joint Genome Institute (JGI-PGF)"/>
            <person name="Walter F."/>
            <person name="Albersmeier A."/>
            <person name="Kalinowski J."/>
            <person name="Ruckert C."/>
        </authorList>
    </citation>
    <scope>NUCLEOTIDE SEQUENCE [LARGE SCALE GENOMIC DNA]</scope>
    <source>
        <strain evidence="3 4">CGMCC 1.15358</strain>
    </source>
</reference>
<feature type="signal peptide" evidence="2">
    <location>
        <begin position="1"/>
        <end position="23"/>
    </location>
</feature>
<dbReference type="InterPro" id="IPR011990">
    <property type="entry name" value="TPR-like_helical_dom_sf"/>
</dbReference>
<organism evidence="3 4">
    <name type="scientific">Croceicoccus pelagius</name>
    <dbReference type="NCBI Taxonomy" id="1703341"/>
    <lineage>
        <taxon>Bacteria</taxon>
        <taxon>Pseudomonadati</taxon>
        <taxon>Pseudomonadota</taxon>
        <taxon>Alphaproteobacteria</taxon>
        <taxon>Sphingomonadales</taxon>
        <taxon>Erythrobacteraceae</taxon>
        <taxon>Croceicoccus</taxon>
    </lineage>
</organism>
<evidence type="ECO:0000256" key="2">
    <source>
        <dbReference type="SAM" id="SignalP"/>
    </source>
</evidence>
<dbReference type="SUPFAM" id="SSF48452">
    <property type="entry name" value="TPR-like"/>
    <property type="match status" value="1"/>
</dbReference>
<dbReference type="Proteomes" id="UP000598997">
    <property type="component" value="Unassembled WGS sequence"/>
</dbReference>
<sequence length="533" mass="60272">MHRIQGFLLAATAALGLASPAAAEWHKAETENFVIYSEGKEDRVRAFARELELFDALLHQLHGIEPSGNPNRPTIYLVDSYRDVEKLSWSGVGGFYTADEYGTYAVGQNSRIKTGFHLNGNAVLYHEYAHHFMYRNFNSAVPAWYSEAFAEFYSTTVIDDDTIEIGRPANHRTESLQYHDGDSVADFLLAERGDYTSYSRGWLLLHMLQSDPAYAQRLARYLDDFRNGKSLKEAAQALGDLDQLTYAVGRYGQGKLQFSIIDTTDMPAPNITTSVPDPVEQELISIDLLRRSENLQDEPIRLLKKLEAKYPNEPRVHFALAKAHHSAATFVDDIYDYVEELRRTLAEQEPGSKKIEDLEKAIAYNLKEYDLGEESRLRAEQEEAFAEAEREVDFALAAMPDHPRANALKGEILMHKAAKGETEQWRAARSYLVKANRLAPEDPLPLYLWHKAYLESGDEMPEVAHLGLRKAYVLAPESKKIRNALARDMAKMGQFEPAIAIAKISAYSPHAWTTDRKLLKDIREMAGLPEDEG</sequence>
<evidence type="ECO:0000313" key="4">
    <source>
        <dbReference type="Proteomes" id="UP000598997"/>
    </source>
</evidence>
<accession>A0A917DDD2</accession>
<dbReference type="OrthoDB" id="5523615at2"/>
<evidence type="ECO:0008006" key="5">
    <source>
        <dbReference type="Google" id="ProtNLM"/>
    </source>
</evidence>
<feature type="chain" id="PRO_5037824175" description="DUF1570 domain-containing protein" evidence="2">
    <location>
        <begin position="24"/>
        <end position="533"/>
    </location>
</feature>
<dbReference type="EMBL" id="BMIO01000001">
    <property type="protein sequence ID" value="GGD30811.1"/>
    <property type="molecule type" value="Genomic_DNA"/>
</dbReference>
<keyword evidence="1" id="KW-0175">Coiled coil</keyword>
<proteinExistence type="predicted"/>
<evidence type="ECO:0000256" key="1">
    <source>
        <dbReference type="SAM" id="Coils"/>
    </source>
</evidence>